<keyword evidence="2" id="KW-0812">Transmembrane</keyword>
<sequence>MIAVLHYLLIVQCYAFDSGGAIFTQNSIGISNSIFGGCQAIQGNSIHIQRLSKDISLLINGSVFTGRDIYNETQYQLYSAPVYAERIKNIVITTMTEEGIVGETEGLKSNFSFFIKKDNQNQQYNQDNQFNGICGGVQIYSAEQIFFNGVVFSDIQADQGSALRIEVSVKVTLHNCEFIKCKSNGNGAVYFQIDPLIPSINLISIDCKFQECQSNQSGGAIYIEQQSKLQRNDYFSNIKNNNELQANRFSNDIDEDQESLFTISADFVQNSAQNQGGAVFIAPNIDETLSLRLKFDRCIFMHNFAADKGGSVFMDVNQSRNQFISFDFCFFIANNCSGITQNEQPDDYTRCAGAQQLLAWHIALIALGALTVVGITLGLIIFLSFRWIKRRKREVLIDEFYPKKDEKSPPYGQCVNKDEQKNDYRRKEY</sequence>
<evidence type="ECO:0008006" key="6">
    <source>
        <dbReference type="Google" id="ProtNLM"/>
    </source>
</evidence>
<keyword evidence="2" id="KW-0472">Membrane</keyword>
<gene>
    <name evidence="4" type="ORF">EZS28_014154</name>
</gene>
<evidence type="ECO:0000256" key="3">
    <source>
        <dbReference type="SAM" id="SignalP"/>
    </source>
</evidence>
<dbReference type="PANTHER" id="PTHR11319">
    <property type="entry name" value="G PROTEIN-COUPLED RECEPTOR-RELATED"/>
    <property type="match status" value="1"/>
</dbReference>
<feature type="signal peptide" evidence="3">
    <location>
        <begin position="1"/>
        <end position="15"/>
    </location>
</feature>
<dbReference type="EMBL" id="SNRW01003261">
    <property type="protein sequence ID" value="KAA6390319.1"/>
    <property type="molecule type" value="Genomic_DNA"/>
</dbReference>
<keyword evidence="2" id="KW-1133">Transmembrane helix</keyword>
<dbReference type="SUPFAM" id="SSF51126">
    <property type="entry name" value="Pectin lyase-like"/>
    <property type="match status" value="1"/>
</dbReference>
<proteinExistence type="predicted"/>
<keyword evidence="3" id="KW-0732">Signal</keyword>
<feature type="chain" id="PRO_5023826153" description="Right handed beta helix domain-containing protein" evidence="3">
    <location>
        <begin position="16"/>
        <end position="429"/>
    </location>
</feature>
<accession>A0A5J4W769</accession>
<evidence type="ECO:0000256" key="2">
    <source>
        <dbReference type="SAM" id="Phobius"/>
    </source>
</evidence>
<organism evidence="4 5">
    <name type="scientific">Streblomastix strix</name>
    <dbReference type="NCBI Taxonomy" id="222440"/>
    <lineage>
        <taxon>Eukaryota</taxon>
        <taxon>Metamonada</taxon>
        <taxon>Preaxostyla</taxon>
        <taxon>Oxymonadida</taxon>
        <taxon>Streblomastigidae</taxon>
        <taxon>Streblomastix</taxon>
    </lineage>
</organism>
<dbReference type="AlphaFoldDB" id="A0A5J4W769"/>
<comment type="caution">
    <text evidence="4">The sequence shown here is derived from an EMBL/GenBank/DDBJ whole genome shotgun (WGS) entry which is preliminary data.</text>
</comment>
<dbReference type="Proteomes" id="UP000324800">
    <property type="component" value="Unassembled WGS sequence"/>
</dbReference>
<evidence type="ECO:0000256" key="1">
    <source>
        <dbReference type="SAM" id="MobiDB-lite"/>
    </source>
</evidence>
<name>A0A5J4W769_9EUKA</name>
<feature type="region of interest" description="Disordered" evidence="1">
    <location>
        <begin position="403"/>
        <end position="429"/>
    </location>
</feature>
<evidence type="ECO:0000313" key="4">
    <source>
        <dbReference type="EMBL" id="KAA6390319.1"/>
    </source>
</evidence>
<dbReference type="PANTHER" id="PTHR11319:SF35">
    <property type="entry name" value="OUTER MEMBRANE PROTEIN PMPC-RELATED"/>
    <property type="match status" value="1"/>
</dbReference>
<evidence type="ECO:0000313" key="5">
    <source>
        <dbReference type="Proteomes" id="UP000324800"/>
    </source>
</evidence>
<feature type="compositionally biased region" description="Basic and acidic residues" evidence="1">
    <location>
        <begin position="416"/>
        <end position="429"/>
    </location>
</feature>
<protein>
    <recommendedName>
        <fullName evidence="6">Right handed beta helix domain-containing protein</fullName>
    </recommendedName>
</protein>
<reference evidence="4 5" key="1">
    <citation type="submission" date="2019-03" db="EMBL/GenBank/DDBJ databases">
        <title>Single cell metagenomics reveals metabolic interactions within the superorganism composed of flagellate Streblomastix strix and complex community of Bacteroidetes bacteria on its surface.</title>
        <authorList>
            <person name="Treitli S.C."/>
            <person name="Kolisko M."/>
            <person name="Husnik F."/>
            <person name="Keeling P."/>
            <person name="Hampl V."/>
        </authorList>
    </citation>
    <scope>NUCLEOTIDE SEQUENCE [LARGE SCALE GENOMIC DNA]</scope>
    <source>
        <strain evidence="4">ST1C</strain>
    </source>
</reference>
<dbReference type="InterPro" id="IPR011050">
    <property type="entry name" value="Pectin_lyase_fold/virulence"/>
</dbReference>
<feature type="transmembrane region" description="Helical" evidence="2">
    <location>
        <begin position="358"/>
        <end position="383"/>
    </location>
</feature>